<evidence type="ECO:0000259" key="6">
    <source>
        <dbReference type="Pfam" id="PF23727"/>
    </source>
</evidence>
<reference evidence="7 8" key="1">
    <citation type="submission" date="2024-07" db="EMBL/GenBank/DDBJ databases">
        <title>Chromosome-level genome assembly of the water stick insect Ranatra chinensis (Heteroptera: Nepidae).</title>
        <authorList>
            <person name="Liu X."/>
        </authorList>
    </citation>
    <scope>NUCLEOTIDE SEQUENCE [LARGE SCALE GENOMIC DNA]</scope>
    <source>
        <strain evidence="7">Cailab_2021Rc</strain>
        <tissue evidence="7">Muscle</tissue>
    </source>
</reference>
<dbReference type="Proteomes" id="UP001558652">
    <property type="component" value="Unassembled WGS sequence"/>
</dbReference>
<accession>A0ABD0YBB9</accession>
<dbReference type="EMBL" id="JBFDAA010000010">
    <property type="protein sequence ID" value="KAL1124631.1"/>
    <property type="molecule type" value="Genomic_DNA"/>
</dbReference>
<comment type="caution">
    <text evidence="7">The sequence shown here is derived from an EMBL/GenBank/DDBJ whole genome shotgun (WGS) entry which is preliminary data.</text>
</comment>
<dbReference type="PANTHER" id="PTHR21419:SF30">
    <property type="entry name" value="IG-LIKE DOMAIN-CONTAINING PROTEIN"/>
    <property type="match status" value="1"/>
</dbReference>
<name>A0ABD0YBB9_9HEMI</name>
<keyword evidence="4 5" id="KW-0472">Membrane</keyword>
<feature type="domain" description="FAM234A/B beta-propeller" evidence="6">
    <location>
        <begin position="135"/>
        <end position="439"/>
    </location>
</feature>
<dbReference type="AlphaFoldDB" id="A0ABD0YBB9"/>
<protein>
    <recommendedName>
        <fullName evidence="6">FAM234A/B beta-propeller domain-containing protein</fullName>
    </recommendedName>
</protein>
<dbReference type="SUPFAM" id="SSF69318">
    <property type="entry name" value="Integrin alpha N-terminal domain"/>
    <property type="match status" value="1"/>
</dbReference>
<dbReference type="Pfam" id="PF23727">
    <property type="entry name" value="Beta-prop_FAM234A_B"/>
    <property type="match status" value="1"/>
</dbReference>
<keyword evidence="2 5" id="KW-0812">Transmembrane</keyword>
<evidence type="ECO:0000256" key="4">
    <source>
        <dbReference type="ARBA" id="ARBA00023136"/>
    </source>
</evidence>
<comment type="subcellular location">
    <subcellularLocation>
        <location evidence="1">Membrane</location>
        <topology evidence="1">Single-pass membrane protein</topology>
    </subcellularLocation>
</comment>
<evidence type="ECO:0000256" key="3">
    <source>
        <dbReference type="ARBA" id="ARBA00022989"/>
    </source>
</evidence>
<gene>
    <name evidence="7" type="ORF">AAG570_001255</name>
</gene>
<keyword evidence="8" id="KW-1185">Reference proteome</keyword>
<evidence type="ECO:0000256" key="1">
    <source>
        <dbReference type="ARBA" id="ARBA00004167"/>
    </source>
</evidence>
<feature type="transmembrane region" description="Helical" evidence="5">
    <location>
        <begin position="80"/>
        <end position="102"/>
    </location>
</feature>
<dbReference type="InterPro" id="IPR015943">
    <property type="entry name" value="WD40/YVTN_repeat-like_dom_sf"/>
</dbReference>
<evidence type="ECO:0000313" key="8">
    <source>
        <dbReference type="Proteomes" id="UP001558652"/>
    </source>
</evidence>
<proteinExistence type="predicted"/>
<dbReference type="Gene3D" id="2.130.10.10">
    <property type="entry name" value="YVTN repeat-like/Quinoprotein amine dehydrogenase"/>
    <property type="match status" value="1"/>
</dbReference>
<evidence type="ECO:0000313" key="7">
    <source>
        <dbReference type="EMBL" id="KAL1124631.1"/>
    </source>
</evidence>
<dbReference type="GO" id="GO:0016020">
    <property type="term" value="C:membrane"/>
    <property type="evidence" value="ECO:0007669"/>
    <property type="project" value="UniProtKB-SubCell"/>
</dbReference>
<evidence type="ECO:0000256" key="2">
    <source>
        <dbReference type="ARBA" id="ARBA00022692"/>
    </source>
</evidence>
<keyword evidence="3 5" id="KW-1133">Transmembrane helix</keyword>
<evidence type="ECO:0000256" key="5">
    <source>
        <dbReference type="SAM" id="Phobius"/>
    </source>
</evidence>
<dbReference type="PANTHER" id="PTHR21419">
    <property type="match status" value="1"/>
</dbReference>
<dbReference type="InterPro" id="IPR055409">
    <property type="entry name" value="Beta-prop_FAM234A_B"/>
</dbReference>
<organism evidence="7 8">
    <name type="scientific">Ranatra chinensis</name>
    <dbReference type="NCBI Taxonomy" id="642074"/>
    <lineage>
        <taxon>Eukaryota</taxon>
        <taxon>Metazoa</taxon>
        <taxon>Ecdysozoa</taxon>
        <taxon>Arthropoda</taxon>
        <taxon>Hexapoda</taxon>
        <taxon>Insecta</taxon>
        <taxon>Pterygota</taxon>
        <taxon>Neoptera</taxon>
        <taxon>Paraneoptera</taxon>
        <taxon>Hemiptera</taxon>
        <taxon>Heteroptera</taxon>
        <taxon>Panheteroptera</taxon>
        <taxon>Nepomorpha</taxon>
        <taxon>Nepidae</taxon>
        <taxon>Ranatrinae</taxon>
        <taxon>Ranatra</taxon>
    </lineage>
</organism>
<dbReference type="InterPro" id="IPR045232">
    <property type="entry name" value="FAM234"/>
</dbReference>
<dbReference type="InterPro" id="IPR028994">
    <property type="entry name" value="Integrin_alpha_N"/>
</dbReference>
<sequence>MAAYSSTKLSVKDSYEDDEASDDVEDEVFIRDGRNGFRLDDEIGVKRPLMAPRRKCKTHNFNPELCKRPKCTKCCAPYCYVMMAVAVFFGLVTLVIMILNYFPVPLEKLRQWTVGKDAKRLSIVPCAEFSTESIWIRSFPAFKSEAAVTSVDLNQDSVQDFVIGFSTGASRTGCGSYPGSNNVCGGGVIALDGKIGSVLWQHWTREDVLYVDCGENINADSVKDCLISGKGGVLSIVDGHTGTLIWELTKSASVKVVDVYSAQYIPDVDNDGYPDVLAAHTSDDTGHILILNGRNGQSVGRIETPNCESILAVPRLTTKQDGGYNVVFATGNTDSPGSIYAISLYKLASSDSTDCVKIWNDNTGVTSEFVLADMNSDGTEDIIFTSGNKLNAISGSDYNPMWNITATPSPSQILAGPTPAYFDDDTIPDLLVTNLVGPSFPTYYYSQTWVLNGNGGKNLLESPIIGTGEITAPGISISYSGIGNDMYLYWMTTCNQPKLQNQPFNFAQGTNIRDEVNADLCRLRFNSTLEVKLYALNQHIEPPGILLYSSGLNIIIYTCNAW</sequence>